<feature type="signal peptide" evidence="1">
    <location>
        <begin position="1"/>
        <end position="29"/>
    </location>
</feature>
<keyword evidence="3" id="KW-1185">Reference proteome</keyword>
<evidence type="ECO:0000313" key="3">
    <source>
        <dbReference type="Proteomes" id="UP000009080"/>
    </source>
</evidence>
<keyword evidence="1" id="KW-0732">Signal</keyword>
<dbReference type="OrthoDB" id="1551288at2"/>
<protein>
    <submittedName>
        <fullName evidence="2">Membrane protein</fullName>
    </submittedName>
</protein>
<dbReference type="KEGG" id="ttu:TERTU_0956"/>
<evidence type="ECO:0000256" key="1">
    <source>
        <dbReference type="SAM" id="SignalP"/>
    </source>
</evidence>
<reference evidence="2 3" key="1">
    <citation type="journal article" date="2009" name="PLoS ONE">
        <title>The complete genome of Teredinibacter turnerae T7901: an intracellular endosymbiont of marine wood-boring bivalves (shipworms).</title>
        <authorList>
            <person name="Yang J.C."/>
            <person name="Madupu R."/>
            <person name="Durkin A.S."/>
            <person name="Ekborg N.A."/>
            <person name="Pedamallu C.S."/>
            <person name="Hostetler J.B."/>
            <person name="Radune D."/>
            <person name="Toms B.S."/>
            <person name="Henrissat B."/>
            <person name="Coutinho P.M."/>
            <person name="Schwarz S."/>
            <person name="Field L."/>
            <person name="Trindade-Silva A.E."/>
            <person name="Soares C.A.G."/>
            <person name="Elshahawi S."/>
            <person name="Hanora A."/>
            <person name="Schmidt E.W."/>
            <person name="Haygood M.G."/>
            <person name="Posfai J."/>
            <person name="Benner J."/>
            <person name="Madinger C."/>
            <person name="Nove J."/>
            <person name="Anton B."/>
            <person name="Chaudhary K."/>
            <person name="Foster J."/>
            <person name="Holman A."/>
            <person name="Kumar S."/>
            <person name="Lessard P.A."/>
            <person name="Luyten Y.A."/>
            <person name="Slatko B."/>
            <person name="Wood N."/>
            <person name="Wu B."/>
            <person name="Teplitski M."/>
            <person name="Mougous J.D."/>
            <person name="Ward N."/>
            <person name="Eisen J.A."/>
            <person name="Badger J.H."/>
            <person name="Distel D.L."/>
        </authorList>
    </citation>
    <scope>NUCLEOTIDE SEQUENCE [LARGE SCALE GENOMIC DNA]</scope>
    <source>
        <strain evidence="3">ATCC 39867 / T7901</strain>
    </source>
</reference>
<dbReference type="Pfam" id="PF10048">
    <property type="entry name" value="DUF2282"/>
    <property type="match status" value="1"/>
</dbReference>
<accession>C5BQA8</accession>
<dbReference type="eggNOG" id="COG5572">
    <property type="taxonomic scope" value="Bacteria"/>
</dbReference>
<proteinExistence type="predicted"/>
<gene>
    <name evidence="2" type="ordered locus">TERTU_0956</name>
</gene>
<evidence type="ECO:0000313" key="2">
    <source>
        <dbReference type="EMBL" id="ACR13913.1"/>
    </source>
</evidence>
<dbReference type="Proteomes" id="UP000009080">
    <property type="component" value="Chromosome"/>
</dbReference>
<dbReference type="RefSeq" id="WP_015820028.1">
    <property type="nucleotide sequence ID" value="NC_012997.1"/>
</dbReference>
<feature type="chain" id="PRO_5002948977" evidence="1">
    <location>
        <begin position="30"/>
        <end position="92"/>
    </location>
</feature>
<name>C5BQA8_TERTT</name>
<dbReference type="EMBL" id="CP001614">
    <property type="protein sequence ID" value="ACR13913.1"/>
    <property type="molecule type" value="Genomic_DNA"/>
</dbReference>
<dbReference type="AlphaFoldDB" id="C5BQA8"/>
<organism evidence="2 3">
    <name type="scientific">Teredinibacter turnerae (strain ATCC 39867 / T7901)</name>
    <dbReference type="NCBI Taxonomy" id="377629"/>
    <lineage>
        <taxon>Bacteria</taxon>
        <taxon>Pseudomonadati</taxon>
        <taxon>Pseudomonadota</taxon>
        <taxon>Gammaproteobacteria</taxon>
        <taxon>Cellvibrionales</taxon>
        <taxon>Cellvibrionaceae</taxon>
        <taxon>Teredinibacter</taxon>
    </lineage>
</organism>
<dbReference type="STRING" id="377629.TERTU_0956"/>
<dbReference type="InterPro" id="IPR018740">
    <property type="entry name" value="DUF2282_membr"/>
</dbReference>
<sequence length="92" mass="9350">MKNMNKSVVISSAIAAGVMMATAGTSAHAAQPTMEKCYGIVKAGKNDCAIASQGTSCAGQAKKDSIADAWIYVPKGKCDAIVGGSLTPKKDK</sequence>
<dbReference type="HOGENOM" id="CLU_152410_0_0_6"/>